<organism evidence="3 4">
    <name type="scientific">Lysobacter brunescens</name>
    <dbReference type="NCBI Taxonomy" id="262323"/>
    <lineage>
        <taxon>Bacteria</taxon>
        <taxon>Pseudomonadati</taxon>
        <taxon>Pseudomonadota</taxon>
        <taxon>Gammaproteobacteria</taxon>
        <taxon>Lysobacterales</taxon>
        <taxon>Lysobacteraceae</taxon>
        <taxon>Lysobacter</taxon>
    </lineage>
</organism>
<keyword evidence="1" id="KW-0378">Hydrolase</keyword>
<evidence type="ECO:0000256" key="1">
    <source>
        <dbReference type="ARBA" id="ARBA00022801"/>
    </source>
</evidence>
<sequence>MQIQHLRNATIIVTLGSHRILVDPMLAPRGTLPPLRILGGPGLGGRQRNPLVDLPAGTDAALDGVTHALITHCQKGHFDHLDRAAKRWLRERNIPVVCSPEDAAHLRARGLDARPLPADHAQPSPFLGGRIRTVRCTHGRGLVGRFMAHGVGYLIELPGEPSLYLSGDTVLTPAVEAFVTRHRPDVSVVPAGGAKFDVGGEIIMGIDEVVALCRIAPGIVIANHLEALGHCPETRAGLAEAARRAGIGDRLRIPEDGEVLTFRGAGD</sequence>
<dbReference type="EMBL" id="JBHTIF010000001">
    <property type="protein sequence ID" value="MFD0726171.1"/>
    <property type="molecule type" value="Genomic_DNA"/>
</dbReference>
<dbReference type="InterPro" id="IPR036866">
    <property type="entry name" value="RibonucZ/Hydroxyglut_hydro"/>
</dbReference>
<dbReference type="PANTHER" id="PTHR43546:SF9">
    <property type="entry name" value="L-ASCORBATE-6-PHOSPHATE LACTONASE ULAG-RELATED"/>
    <property type="match status" value="1"/>
</dbReference>
<evidence type="ECO:0000259" key="2">
    <source>
        <dbReference type="SMART" id="SM00849"/>
    </source>
</evidence>
<evidence type="ECO:0000313" key="3">
    <source>
        <dbReference type="EMBL" id="MFD0726171.1"/>
    </source>
</evidence>
<keyword evidence="4" id="KW-1185">Reference proteome</keyword>
<comment type="caution">
    <text evidence="3">The sequence shown here is derived from an EMBL/GenBank/DDBJ whole genome shotgun (WGS) entry which is preliminary data.</text>
</comment>
<dbReference type="Pfam" id="PF12706">
    <property type="entry name" value="Lactamase_B_2"/>
    <property type="match status" value="1"/>
</dbReference>
<dbReference type="PANTHER" id="PTHR43546">
    <property type="entry name" value="UPF0173 METAL-DEPENDENT HYDROLASE MJ1163-RELATED"/>
    <property type="match status" value="1"/>
</dbReference>
<reference evidence="4" key="1">
    <citation type="journal article" date="2019" name="Int. J. Syst. Evol. Microbiol.">
        <title>The Global Catalogue of Microorganisms (GCM) 10K type strain sequencing project: providing services to taxonomists for standard genome sequencing and annotation.</title>
        <authorList>
            <consortium name="The Broad Institute Genomics Platform"/>
            <consortium name="The Broad Institute Genome Sequencing Center for Infectious Disease"/>
            <person name="Wu L."/>
            <person name="Ma J."/>
        </authorList>
    </citation>
    <scope>NUCLEOTIDE SEQUENCE [LARGE SCALE GENOMIC DNA]</scope>
    <source>
        <strain evidence="4">CCUG 55585</strain>
    </source>
</reference>
<gene>
    <name evidence="3" type="ORF">ACFQ0E_11270</name>
</gene>
<dbReference type="Gene3D" id="3.60.15.10">
    <property type="entry name" value="Ribonuclease Z/Hydroxyacylglutathione hydrolase-like"/>
    <property type="match status" value="1"/>
</dbReference>
<protein>
    <submittedName>
        <fullName evidence="3">MBL fold metallo-hydrolase</fullName>
    </submittedName>
</protein>
<dbReference type="Proteomes" id="UP001597110">
    <property type="component" value="Unassembled WGS sequence"/>
</dbReference>
<evidence type="ECO:0000313" key="4">
    <source>
        <dbReference type="Proteomes" id="UP001597110"/>
    </source>
</evidence>
<proteinExistence type="predicted"/>
<name>A0ABW2YEV7_9GAMM</name>
<dbReference type="SMART" id="SM00849">
    <property type="entry name" value="Lactamase_B"/>
    <property type="match status" value="1"/>
</dbReference>
<dbReference type="InterPro" id="IPR001279">
    <property type="entry name" value="Metallo-B-lactamas"/>
</dbReference>
<dbReference type="SUPFAM" id="SSF56281">
    <property type="entry name" value="Metallo-hydrolase/oxidoreductase"/>
    <property type="match status" value="1"/>
</dbReference>
<feature type="domain" description="Metallo-beta-lactamase" evidence="2">
    <location>
        <begin position="6"/>
        <end position="224"/>
    </location>
</feature>
<accession>A0ABW2YEV7</accession>
<dbReference type="RefSeq" id="WP_386823727.1">
    <property type="nucleotide sequence ID" value="NZ_JBHTIF010000001.1"/>
</dbReference>
<dbReference type="InterPro" id="IPR050114">
    <property type="entry name" value="UPF0173_UPF0282_UlaG_hydrolase"/>
</dbReference>